<proteinExistence type="predicted"/>
<reference evidence="1" key="1">
    <citation type="submission" date="2021-02" db="EMBL/GenBank/DDBJ databases">
        <title>Fulvivirga sp. S481 isolated from sea water.</title>
        <authorList>
            <person name="Bae S.S."/>
            <person name="Baek K."/>
        </authorList>
    </citation>
    <scope>NUCLEOTIDE SEQUENCE</scope>
    <source>
        <strain evidence="1">S481</strain>
    </source>
</reference>
<evidence type="ECO:0000313" key="1">
    <source>
        <dbReference type="EMBL" id="QSE97207.1"/>
    </source>
</evidence>
<dbReference type="AlphaFoldDB" id="A0A974WHA0"/>
<accession>A0A974WHA0</accession>
<gene>
    <name evidence="1" type="ORF">JR347_16695</name>
</gene>
<keyword evidence="2" id="KW-1185">Reference proteome</keyword>
<protein>
    <recommendedName>
        <fullName evidence="3">DUF2116 family Zn-ribbon domain-containing protein</fullName>
    </recommendedName>
</protein>
<dbReference type="RefSeq" id="WP_205721720.1">
    <property type="nucleotide sequence ID" value="NZ_CP070608.1"/>
</dbReference>
<evidence type="ECO:0000313" key="2">
    <source>
        <dbReference type="Proteomes" id="UP000662783"/>
    </source>
</evidence>
<dbReference type="EMBL" id="CP070608">
    <property type="protein sequence ID" value="QSE97207.1"/>
    <property type="molecule type" value="Genomic_DNA"/>
</dbReference>
<sequence length="124" mass="14906">MRTCPSCGKEFTGRVDKKFCSSYCKTSFHYEKNKEKEDSRYLTIDKILKQNRRILKEYNKGGKVMVRKSVMLEEGFNPNYFTHYWKNKKGQVYLFCYEYGFLSTSENGLDKYLLVHHQDYMEKS</sequence>
<dbReference type="KEGG" id="fuv:JR347_16695"/>
<name>A0A974WHA0_9BACT</name>
<organism evidence="1 2">
    <name type="scientific">Fulvivirga lutea</name>
    <dbReference type="NCBI Taxonomy" id="2810512"/>
    <lineage>
        <taxon>Bacteria</taxon>
        <taxon>Pseudomonadati</taxon>
        <taxon>Bacteroidota</taxon>
        <taxon>Cytophagia</taxon>
        <taxon>Cytophagales</taxon>
        <taxon>Fulvivirgaceae</taxon>
        <taxon>Fulvivirga</taxon>
    </lineage>
</organism>
<dbReference type="Proteomes" id="UP000662783">
    <property type="component" value="Chromosome"/>
</dbReference>
<evidence type="ECO:0008006" key="3">
    <source>
        <dbReference type="Google" id="ProtNLM"/>
    </source>
</evidence>